<evidence type="ECO:0000313" key="2">
    <source>
        <dbReference type="Proteomes" id="UP001057402"/>
    </source>
</evidence>
<comment type="caution">
    <text evidence="1">The sequence shown here is derived from an EMBL/GenBank/DDBJ whole genome shotgun (WGS) entry which is preliminary data.</text>
</comment>
<name>A0ACB9MDK6_9MYRT</name>
<sequence>MLMHQSAPKESHLAAIKRIFRYLAGTVSLGLWYPRGSLLDPRGYSDADYAGCRIDRKSTSGTCQLLGNMLISWFSKKQTTIALSTAEAEYVSAASCCAQLLWMRQQLEDYDLHSFIMKSCLSSILSRDTTFYVTTFYVIMYKAVKLIFNM</sequence>
<evidence type="ECO:0000313" key="1">
    <source>
        <dbReference type="EMBL" id="KAI4321444.1"/>
    </source>
</evidence>
<proteinExistence type="predicted"/>
<dbReference type="EMBL" id="CM042889">
    <property type="protein sequence ID" value="KAI4321444.1"/>
    <property type="molecule type" value="Genomic_DNA"/>
</dbReference>
<protein>
    <submittedName>
        <fullName evidence="1">Uncharacterized protein</fullName>
    </submittedName>
</protein>
<reference evidence="2" key="1">
    <citation type="journal article" date="2023" name="Front. Plant Sci.">
        <title>Chromosomal-level genome assembly of Melastoma candidum provides insights into trichome evolution.</title>
        <authorList>
            <person name="Zhong Y."/>
            <person name="Wu W."/>
            <person name="Sun C."/>
            <person name="Zou P."/>
            <person name="Liu Y."/>
            <person name="Dai S."/>
            <person name="Zhou R."/>
        </authorList>
    </citation>
    <scope>NUCLEOTIDE SEQUENCE [LARGE SCALE GENOMIC DNA]</scope>
</reference>
<keyword evidence="2" id="KW-1185">Reference proteome</keyword>
<accession>A0ACB9MDK6</accession>
<organism evidence="1 2">
    <name type="scientific">Melastoma candidum</name>
    <dbReference type="NCBI Taxonomy" id="119954"/>
    <lineage>
        <taxon>Eukaryota</taxon>
        <taxon>Viridiplantae</taxon>
        <taxon>Streptophyta</taxon>
        <taxon>Embryophyta</taxon>
        <taxon>Tracheophyta</taxon>
        <taxon>Spermatophyta</taxon>
        <taxon>Magnoliopsida</taxon>
        <taxon>eudicotyledons</taxon>
        <taxon>Gunneridae</taxon>
        <taxon>Pentapetalae</taxon>
        <taxon>rosids</taxon>
        <taxon>malvids</taxon>
        <taxon>Myrtales</taxon>
        <taxon>Melastomataceae</taxon>
        <taxon>Melastomatoideae</taxon>
        <taxon>Melastomateae</taxon>
        <taxon>Melastoma</taxon>
    </lineage>
</organism>
<gene>
    <name evidence="1" type="ORF">MLD38_034824</name>
</gene>
<dbReference type="Proteomes" id="UP001057402">
    <property type="component" value="Chromosome 10"/>
</dbReference>